<reference evidence="3 4" key="1">
    <citation type="submission" date="2019-04" db="EMBL/GenBank/DDBJ databases">
        <title>Friends and foes A comparative genomics study of 23 Aspergillus species from section Flavi.</title>
        <authorList>
            <consortium name="DOE Joint Genome Institute"/>
            <person name="Kjaerbolling I."/>
            <person name="Vesth T."/>
            <person name="Frisvad J.C."/>
            <person name="Nybo J.L."/>
            <person name="Theobald S."/>
            <person name="Kildgaard S."/>
            <person name="Isbrandt T."/>
            <person name="Kuo A."/>
            <person name="Sato A."/>
            <person name="Lyhne E.K."/>
            <person name="Kogle M.E."/>
            <person name="Wiebenga A."/>
            <person name="Kun R.S."/>
            <person name="Lubbers R.J."/>
            <person name="Makela M.R."/>
            <person name="Barry K."/>
            <person name="Chovatia M."/>
            <person name="Clum A."/>
            <person name="Daum C."/>
            <person name="Haridas S."/>
            <person name="He G."/>
            <person name="LaButti K."/>
            <person name="Lipzen A."/>
            <person name="Mondo S."/>
            <person name="Riley R."/>
            <person name="Salamov A."/>
            <person name="Simmons B.A."/>
            <person name="Magnuson J.K."/>
            <person name="Henrissat B."/>
            <person name="Mortensen U.H."/>
            <person name="Larsen T.O."/>
            <person name="Devries R.P."/>
            <person name="Grigoriev I.V."/>
            <person name="Machida M."/>
            <person name="Baker S.E."/>
            <person name="Andersen M.R."/>
        </authorList>
    </citation>
    <scope>NUCLEOTIDE SEQUENCE [LARGE SCALE GENOMIC DNA]</scope>
    <source>
        <strain evidence="3 4">CBS 117625</strain>
    </source>
</reference>
<dbReference type="Gene3D" id="1.10.287.1060">
    <property type="entry name" value="ESAT-6-like"/>
    <property type="match status" value="1"/>
</dbReference>
<dbReference type="Proteomes" id="UP000325672">
    <property type="component" value="Unassembled WGS sequence"/>
</dbReference>
<feature type="chain" id="PRO_5024892663" evidence="2">
    <location>
        <begin position="21"/>
        <end position="106"/>
    </location>
</feature>
<evidence type="ECO:0000313" key="4">
    <source>
        <dbReference type="Proteomes" id="UP000325672"/>
    </source>
</evidence>
<name>A0A5N6T8Z6_ASPPS</name>
<evidence type="ECO:0000313" key="3">
    <source>
        <dbReference type="EMBL" id="KAE8142793.1"/>
    </source>
</evidence>
<gene>
    <name evidence="3" type="ORF">BDV38DRAFT_93463</name>
</gene>
<feature type="region of interest" description="Disordered" evidence="1">
    <location>
        <begin position="86"/>
        <end position="106"/>
    </location>
</feature>
<dbReference type="SUPFAM" id="SSF140453">
    <property type="entry name" value="EsxAB dimer-like"/>
    <property type="match status" value="1"/>
</dbReference>
<organism evidence="3 4">
    <name type="scientific">Aspergillus pseudotamarii</name>
    <dbReference type="NCBI Taxonomy" id="132259"/>
    <lineage>
        <taxon>Eukaryota</taxon>
        <taxon>Fungi</taxon>
        <taxon>Dikarya</taxon>
        <taxon>Ascomycota</taxon>
        <taxon>Pezizomycotina</taxon>
        <taxon>Eurotiomycetes</taxon>
        <taxon>Eurotiomycetidae</taxon>
        <taxon>Eurotiales</taxon>
        <taxon>Aspergillaceae</taxon>
        <taxon>Aspergillus</taxon>
        <taxon>Aspergillus subgen. Circumdati</taxon>
    </lineage>
</organism>
<keyword evidence="4" id="KW-1185">Reference proteome</keyword>
<dbReference type="InterPro" id="IPR036689">
    <property type="entry name" value="ESAT-6-like_sf"/>
</dbReference>
<proteinExistence type="predicted"/>
<dbReference type="AlphaFoldDB" id="A0A5N6T8Z6"/>
<evidence type="ECO:0000256" key="1">
    <source>
        <dbReference type="SAM" id="MobiDB-lite"/>
    </source>
</evidence>
<dbReference type="RefSeq" id="XP_031918856.1">
    <property type="nucleotide sequence ID" value="XM_032064152.1"/>
</dbReference>
<protein>
    <submittedName>
        <fullName evidence="3">Uncharacterized protein</fullName>
    </submittedName>
</protein>
<accession>A0A5N6T8Z6</accession>
<dbReference type="OrthoDB" id="4493557at2759"/>
<evidence type="ECO:0000256" key="2">
    <source>
        <dbReference type="SAM" id="SignalP"/>
    </source>
</evidence>
<feature type="compositionally biased region" description="Polar residues" evidence="1">
    <location>
        <begin position="91"/>
        <end position="106"/>
    </location>
</feature>
<dbReference type="GeneID" id="43648362"/>
<keyword evidence="2" id="KW-0732">Signal</keyword>
<feature type="signal peptide" evidence="2">
    <location>
        <begin position="1"/>
        <end position="20"/>
    </location>
</feature>
<dbReference type="EMBL" id="ML743553">
    <property type="protein sequence ID" value="KAE8142793.1"/>
    <property type="molecule type" value="Genomic_DNA"/>
</dbReference>
<sequence length="106" mass="11363">MYLSKIISVALLTALASAAATPSNLEARQESACRQAQSGLQQTSQYYKSLAEQWNGSAREAVIRLSSQLDAETTKVADICAKLAEAEKSAHSSYSDAESNISDKFS</sequence>